<dbReference type="OrthoDB" id="272072at2759"/>
<dbReference type="SUPFAM" id="SSF47473">
    <property type="entry name" value="EF-hand"/>
    <property type="match status" value="1"/>
</dbReference>
<organism evidence="1 2">
    <name type="scientific">Paragonimus skrjabini miyazakii</name>
    <dbReference type="NCBI Taxonomy" id="59628"/>
    <lineage>
        <taxon>Eukaryota</taxon>
        <taxon>Metazoa</taxon>
        <taxon>Spiralia</taxon>
        <taxon>Lophotrochozoa</taxon>
        <taxon>Platyhelminthes</taxon>
        <taxon>Trematoda</taxon>
        <taxon>Digenea</taxon>
        <taxon>Plagiorchiida</taxon>
        <taxon>Troglotremata</taxon>
        <taxon>Troglotrematidae</taxon>
        <taxon>Paragonimus</taxon>
    </lineage>
</organism>
<keyword evidence="2" id="KW-1185">Reference proteome</keyword>
<dbReference type="PANTHER" id="PTHR20875:SF0">
    <property type="entry name" value="GH12158P"/>
    <property type="match status" value="1"/>
</dbReference>
<gene>
    <name evidence="1" type="ORF">EG68_10768</name>
</gene>
<sequence length="398" mass="46469">MATETLQNVENYIRDLAKDKRCRFSENFLDFDHLRSGYVTANQFFRILRSLIGVTLRPETEALILDKYGSDENKEVNWRRFVEDIEGKFDPTDFSQHPDCKVLKTIDSQYVGTKAPHRKPGDDKFDNLRPILSRINQFITYHGYNIRECYKQFDVHNMGVVTESQFYRSFPGPKDISEVELTILAERYRSLTHPGLVDYLAFEKELKELTAAEEVSRMGYLSENPDTTQTHIPEPLDDHLRPALNMLIDRICFAAHRRGIRVMDFFIDYDKLKHDTVTEHQFVCALLLAIGKEAQLTREEVQMLMNNYRSSKYPGLITYRDLCRHIDSAFHVLNLEKDPCIQPETLSPGKLARGIPTLNTEEEQRVSKLLDEIRAKVRKNRITTYSHFRDFDLVSIYA</sequence>
<dbReference type="EMBL" id="JTDE01007012">
    <property type="protein sequence ID" value="KAF7241437.1"/>
    <property type="molecule type" value="Genomic_DNA"/>
</dbReference>
<dbReference type="PANTHER" id="PTHR20875">
    <property type="entry name" value="EF-HAND CALCIUM-BINDING DOMAIN-CONTAINING PROTEIN 6-RELATED"/>
    <property type="match status" value="1"/>
</dbReference>
<name>A0A8S9YIS8_9TREM</name>
<proteinExistence type="predicted"/>
<dbReference type="InterPro" id="IPR011992">
    <property type="entry name" value="EF-hand-dom_pair"/>
</dbReference>
<dbReference type="Gene3D" id="1.10.238.10">
    <property type="entry name" value="EF-hand"/>
    <property type="match status" value="1"/>
</dbReference>
<dbReference type="AlphaFoldDB" id="A0A8S9YIS8"/>
<comment type="caution">
    <text evidence="1">The sequence shown here is derived from an EMBL/GenBank/DDBJ whole genome shotgun (WGS) entry which is preliminary data.</text>
</comment>
<dbReference type="Proteomes" id="UP000822476">
    <property type="component" value="Unassembled WGS sequence"/>
</dbReference>
<accession>A0A8S9YIS8</accession>
<dbReference type="InterPro" id="IPR052603">
    <property type="entry name" value="EFCB6"/>
</dbReference>
<protein>
    <submittedName>
        <fullName evidence="1">Uncharacterized protein</fullName>
    </submittedName>
</protein>
<reference evidence="1" key="1">
    <citation type="submission" date="2019-07" db="EMBL/GenBank/DDBJ databases">
        <title>Annotation for the trematode Paragonimus miyazaki's.</title>
        <authorList>
            <person name="Choi Y.-J."/>
        </authorList>
    </citation>
    <scope>NUCLEOTIDE SEQUENCE</scope>
    <source>
        <strain evidence="1">Japan</strain>
    </source>
</reference>
<evidence type="ECO:0000313" key="1">
    <source>
        <dbReference type="EMBL" id="KAF7241437.1"/>
    </source>
</evidence>
<evidence type="ECO:0000313" key="2">
    <source>
        <dbReference type="Proteomes" id="UP000822476"/>
    </source>
</evidence>